<name>A0ACC2P5H7_9HYME</name>
<evidence type="ECO:0000313" key="1">
    <source>
        <dbReference type="EMBL" id="KAJ8678286.1"/>
    </source>
</evidence>
<keyword evidence="2" id="KW-1185">Reference proteome</keyword>
<comment type="caution">
    <text evidence="1">The sequence shown here is derived from an EMBL/GenBank/DDBJ whole genome shotgun (WGS) entry which is preliminary data.</text>
</comment>
<organism evidence="1 2">
    <name type="scientific">Eretmocerus hayati</name>
    <dbReference type="NCBI Taxonomy" id="131215"/>
    <lineage>
        <taxon>Eukaryota</taxon>
        <taxon>Metazoa</taxon>
        <taxon>Ecdysozoa</taxon>
        <taxon>Arthropoda</taxon>
        <taxon>Hexapoda</taxon>
        <taxon>Insecta</taxon>
        <taxon>Pterygota</taxon>
        <taxon>Neoptera</taxon>
        <taxon>Endopterygota</taxon>
        <taxon>Hymenoptera</taxon>
        <taxon>Apocrita</taxon>
        <taxon>Proctotrupomorpha</taxon>
        <taxon>Chalcidoidea</taxon>
        <taxon>Aphelinidae</taxon>
        <taxon>Aphelininae</taxon>
        <taxon>Eretmocerus</taxon>
    </lineage>
</organism>
<protein>
    <submittedName>
        <fullName evidence="1">Uncharacterized protein</fullName>
    </submittedName>
</protein>
<accession>A0ACC2P5H7</accession>
<evidence type="ECO:0000313" key="2">
    <source>
        <dbReference type="Proteomes" id="UP001239111"/>
    </source>
</evidence>
<gene>
    <name evidence="1" type="ORF">QAD02_014073</name>
</gene>
<reference evidence="1" key="1">
    <citation type="submission" date="2023-04" db="EMBL/GenBank/DDBJ databases">
        <title>A chromosome-level genome assembly of the parasitoid wasp Eretmocerus hayati.</title>
        <authorList>
            <person name="Zhong Y."/>
            <person name="Liu S."/>
            <person name="Liu Y."/>
        </authorList>
    </citation>
    <scope>NUCLEOTIDE SEQUENCE</scope>
    <source>
        <strain evidence="1">ZJU_SS_LIU_2023</strain>
    </source>
</reference>
<dbReference type="Proteomes" id="UP001239111">
    <property type="component" value="Chromosome 2"/>
</dbReference>
<sequence length="403" mass="45458">MSELFSDSKTIQLAKVAYILDHKVCNVPINYIKLNKTDVDCIVPKHGFDFYPDLLYACKSYNCSRNSVLKCEKRECKHQFDYFSVKLVALGFSELHLESNAASARRTRFPNPKHYSSDSSEILEIKKPPALPNLMKVNYEREVDVTTSMLKTSKNQLDLWKSKQESETNTESTKLSTRRVIPVEKEYDPIPLVPGCLDSIANAPWTIQGASNSDISKIANNRRSLTNIPTNRPSRHVDTVSTTCPMISHSANFSFDPIEVLESQSPLLPDLTRVKKKKDDSFIATSRPRQDRPSRSKSRQLQSKRKFKEAQKQGATPPIQRGHETTLPVPQNLASIVSVTTMTEAATKKVLRDIGNKRKSPSNASIDRKSKKRSKMVCKSKAELVGQLHQLKIELAELKKSQG</sequence>
<dbReference type="EMBL" id="CM056742">
    <property type="protein sequence ID" value="KAJ8678286.1"/>
    <property type="molecule type" value="Genomic_DNA"/>
</dbReference>
<proteinExistence type="predicted"/>